<organism evidence="1 3">
    <name type="scientific">Archangium gephyra</name>
    <dbReference type="NCBI Taxonomy" id="48"/>
    <lineage>
        <taxon>Bacteria</taxon>
        <taxon>Pseudomonadati</taxon>
        <taxon>Myxococcota</taxon>
        <taxon>Myxococcia</taxon>
        <taxon>Myxococcales</taxon>
        <taxon>Cystobacterineae</taxon>
        <taxon>Archangiaceae</taxon>
        <taxon>Archangium</taxon>
    </lineage>
</organism>
<gene>
    <name evidence="1" type="ORF">AA314_00713</name>
    <name evidence="2" type="ORF">ATI61_106462</name>
</gene>
<evidence type="ECO:0000313" key="2">
    <source>
        <dbReference type="EMBL" id="REG30992.1"/>
    </source>
</evidence>
<accession>A0AAC8TAQ1</accession>
<reference evidence="1 3" key="1">
    <citation type="submission" date="2015-05" db="EMBL/GenBank/DDBJ databases">
        <title>Genome assembly of Archangium gephyra DSM 2261.</title>
        <authorList>
            <person name="Sharma G."/>
            <person name="Subramanian S."/>
        </authorList>
    </citation>
    <scope>NUCLEOTIDE SEQUENCE [LARGE SCALE GENOMIC DNA]</scope>
    <source>
        <strain evidence="1 3">DSM 2261</strain>
    </source>
</reference>
<dbReference type="InterPro" id="IPR011751">
    <property type="entry name" value="Mxa_paralog_2265"/>
</dbReference>
<protein>
    <submittedName>
        <fullName evidence="2">Uncharacterized protein (TIGR02265 family)</fullName>
    </submittedName>
</protein>
<dbReference type="RefSeq" id="WP_047854276.1">
    <property type="nucleotide sequence ID" value="NZ_CP011509.1"/>
</dbReference>
<dbReference type="Proteomes" id="UP000035579">
    <property type="component" value="Chromosome"/>
</dbReference>
<evidence type="ECO:0000313" key="3">
    <source>
        <dbReference type="Proteomes" id="UP000035579"/>
    </source>
</evidence>
<reference evidence="2 4" key="2">
    <citation type="submission" date="2018-08" db="EMBL/GenBank/DDBJ databases">
        <title>Genomic Encyclopedia of Archaeal and Bacterial Type Strains, Phase II (KMG-II): from individual species to whole genera.</title>
        <authorList>
            <person name="Goeker M."/>
        </authorList>
    </citation>
    <scope>NUCLEOTIDE SEQUENCE [LARGE SCALE GENOMIC DNA]</scope>
    <source>
        <strain evidence="2 4">DSM 2261</strain>
    </source>
</reference>
<proteinExistence type="predicted"/>
<evidence type="ECO:0000313" key="1">
    <source>
        <dbReference type="EMBL" id="AKI99086.1"/>
    </source>
</evidence>
<evidence type="ECO:0000313" key="4">
    <source>
        <dbReference type="Proteomes" id="UP000256345"/>
    </source>
</evidence>
<dbReference type="Pfam" id="PF09536">
    <property type="entry name" value="DUF2378"/>
    <property type="match status" value="1"/>
</dbReference>
<name>A0AAC8TAQ1_9BACT</name>
<dbReference type="Proteomes" id="UP000256345">
    <property type="component" value="Unassembled WGS sequence"/>
</dbReference>
<dbReference type="AlphaFoldDB" id="A0AAC8TAQ1"/>
<dbReference type="NCBIfam" id="TIGR02265">
    <property type="entry name" value="Mxa_TIGR02265"/>
    <property type="match status" value="1"/>
</dbReference>
<dbReference type="KEGG" id="age:AA314_00713"/>
<dbReference type="EMBL" id="CP011509">
    <property type="protein sequence ID" value="AKI99086.1"/>
    <property type="molecule type" value="Genomic_DNA"/>
</dbReference>
<dbReference type="EMBL" id="QUMU01000006">
    <property type="protein sequence ID" value="REG30992.1"/>
    <property type="molecule type" value="Genomic_DNA"/>
</dbReference>
<keyword evidence="4" id="KW-1185">Reference proteome</keyword>
<sequence length="185" mass="20823">MPETPLVFNHTVQGLFARSFPDGVPAELKAQLRAAGVDLDKPLLPAYPTTVWSRCIDLGARAAFPDEPRREVAWRRMGERMIDGYQDSMIGRAMFSMLQVLGPRRTLQRAQKNFRTGNNYSEVRFSDVSPTEMELWFNETDDVLRHFTVGLVLAGMRAGGAGEPQVRLHDVDAKGFTLRASWTPK</sequence>